<proteinExistence type="predicted"/>
<dbReference type="PANTHER" id="PTHR24637:SF421">
    <property type="entry name" value="CUTICLE COLLAGEN DPY-2"/>
    <property type="match status" value="1"/>
</dbReference>
<name>A0A8S5RRN1_9CAUD</name>
<protein>
    <submittedName>
        <fullName evidence="2">Nucleoid-associated protein</fullName>
    </submittedName>
</protein>
<accession>A0A8S5RRN1</accession>
<reference evidence="2" key="1">
    <citation type="journal article" date="2021" name="Proc. Natl. Acad. Sci. U.S.A.">
        <title>A Catalog of Tens of Thousands of Viruses from Human Metagenomes Reveals Hidden Associations with Chronic Diseases.</title>
        <authorList>
            <person name="Tisza M.J."/>
            <person name="Buck C.B."/>
        </authorList>
    </citation>
    <scope>NUCLEOTIDE SEQUENCE</scope>
    <source>
        <strain evidence="2">CtwNf2</strain>
    </source>
</reference>
<dbReference type="EMBL" id="BK057791">
    <property type="protein sequence ID" value="DAE91929.1"/>
    <property type="molecule type" value="Genomic_DNA"/>
</dbReference>
<evidence type="ECO:0000313" key="2">
    <source>
        <dbReference type="EMBL" id="DAE91929.1"/>
    </source>
</evidence>
<dbReference type="Gene3D" id="1.20.5.320">
    <property type="entry name" value="6-Phosphogluconate Dehydrogenase, domain 3"/>
    <property type="match status" value="1"/>
</dbReference>
<feature type="compositionally biased region" description="Basic and acidic residues" evidence="1">
    <location>
        <begin position="54"/>
        <end position="69"/>
    </location>
</feature>
<dbReference type="InterPro" id="IPR008160">
    <property type="entry name" value="Collagen"/>
</dbReference>
<organism evidence="2">
    <name type="scientific">Siphoviridae sp. ctwNf2</name>
    <dbReference type="NCBI Taxonomy" id="2827597"/>
    <lineage>
        <taxon>Viruses</taxon>
        <taxon>Duplodnaviria</taxon>
        <taxon>Heunggongvirae</taxon>
        <taxon>Uroviricota</taxon>
        <taxon>Caudoviricetes</taxon>
    </lineage>
</organism>
<evidence type="ECO:0000256" key="1">
    <source>
        <dbReference type="SAM" id="MobiDB-lite"/>
    </source>
</evidence>
<feature type="region of interest" description="Disordered" evidence="1">
    <location>
        <begin position="25"/>
        <end position="69"/>
    </location>
</feature>
<dbReference type="PANTHER" id="PTHR24637">
    <property type="entry name" value="COLLAGEN"/>
    <property type="match status" value="1"/>
</dbReference>
<sequence>MADENKNVNVPDVSVEDVKTIVINVGVPGRRGGEGEPGVPGPKGEPGEPGPKGEPGEPGKPGKDGQDASAEKAYQKLLHGNVWVEDSTVDDVLIALIDNIGKPFPRTTFKPLTVGNAARGQRVIGIEGEPHYTVKVVGNDIDVFGLDEAGVGNITIEPLGEDDVKLTYHNYTSDKVGDYTIKGKAAEIERPADDTYEENGVKYSLYGRKIVANVTGYTGSNTSNNWPAEPQFNFFGKWDKSNIDTIELYANKKKTLYINKNGTIRQDTFKDKTIYIRNPKNVSFGVVDRFDNETNTAFVIGTVEHGAKQLRIINYSDIVWDENNNKYINTGGTIDHL</sequence>
<dbReference type="Pfam" id="PF01391">
    <property type="entry name" value="Collagen"/>
    <property type="match status" value="1"/>
</dbReference>